<dbReference type="Gene3D" id="3.40.630.30">
    <property type="match status" value="1"/>
</dbReference>
<dbReference type="InterPro" id="IPR016181">
    <property type="entry name" value="Acyl_CoA_acyltransferase"/>
</dbReference>
<dbReference type="PROSITE" id="PS51186">
    <property type="entry name" value="GNAT"/>
    <property type="match status" value="1"/>
</dbReference>
<name>G0GD31_WINT7</name>
<keyword evidence="3" id="KW-1185">Reference proteome</keyword>
<dbReference type="EMBL" id="CP002903">
    <property type="protein sequence ID" value="AEJ62106.1"/>
    <property type="molecule type" value="Genomic_DNA"/>
</dbReference>
<dbReference type="Proteomes" id="UP000007254">
    <property type="component" value="Chromosome"/>
</dbReference>
<dbReference type="PANTHER" id="PTHR43792">
    <property type="entry name" value="GNAT FAMILY, PUTATIVE (AFU_ORTHOLOGUE AFUA_3G00765)-RELATED-RELATED"/>
    <property type="match status" value="1"/>
</dbReference>
<dbReference type="InterPro" id="IPR000182">
    <property type="entry name" value="GNAT_dom"/>
</dbReference>
<protein>
    <submittedName>
        <fullName evidence="2">GCN5-related N-acetyltransferase</fullName>
    </submittedName>
</protein>
<reference evidence="2 3" key="1">
    <citation type="submission" date="2011-06" db="EMBL/GenBank/DDBJ databases">
        <title>The complete genome of Spirochaeta thermophila DSM 6578.</title>
        <authorList>
            <consortium name="US DOE Joint Genome Institute (JGI-PGF)"/>
            <person name="Lucas S."/>
            <person name="Lapidus A."/>
            <person name="Bruce D."/>
            <person name="Goodwin L."/>
            <person name="Pitluck S."/>
            <person name="Peters L."/>
            <person name="Kyrpides N."/>
            <person name="Mavromatis K."/>
            <person name="Ivanova N."/>
            <person name="Mikailova N."/>
            <person name="Pagani I."/>
            <person name="Chertkov O."/>
            <person name="Detter J.C."/>
            <person name="Tapia R."/>
            <person name="Han C."/>
            <person name="Land M."/>
            <person name="Hauser L."/>
            <person name="Markowitz V."/>
            <person name="Cheng J.-F."/>
            <person name="Hugenholtz P."/>
            <person name="Woyke T."/>
            <person name="Wu D."/>
            <person name="Spring S."/>
            <person name="Merkhoffer B."/>
            <person name="Schneider S."/>
            <person name="Klenk H.-P."/>
            <person name="Eisen J.A."/>
        </authorList>
    </citation>
    <scope>NUCLEOTIDE SEQUENCE [LARGE SCALE GENOMIC DNA]</scope>
    <source>
        <strain evidence="3">ATCC 700085 / DSM 6578 / Z-1203</strain>
    </source>
</reference>
<proteinExistence type="predicted"/>
<feature type="domain" description="N-acetyltransferase" evidence="1">
    <location>
        <begin position="17"/>
        <end position="181"/>
    </location>
</feature>
<evidence type="ECO:0000313" key="2">
    <source>
        <dbReference type="EMBL" id="AEJ62106.1"/>
    </source>
</evidence>
<gene>
    <name evidence="2" type="ordered locus">Spith_1847</name>
</gene>
<dbReference type="Pfam" id="PF13302">
    <property type="entry name" value="Acetyltransf_3"/>
    <property type="match status" value="1"/>
</dbReference>
<accession>G0GD31</accession>
<evidence type="ECO:0000313" key="3">
    <source>
        <dbReference type="Proteomes" id="UP000007254"/>
    </source>
</evidence>
<dbReference type="STRING" id="869211.Spith_1847"/>
<dbReference type="HOGENOM" id="CLU_013985_3_6_12"/>
<dbReference type="OrthoDB" id="9798081at2"/>
<evidence type="ECO:0000259" key="1">
    <source>
        <dbReference type="PROSITE" id="PS51186"/>
    </source>
</evidence>
<sequence>MNDLRLTGTVPLTTERLLLRRFTLEDAPAVYETWARDPEVTRFLTWSPHASVEKTRSFLEEAVRGYERDDQLLWAIVLKEPGSLIGSIGARVERAHRRAEIGYCLGRAFWNRGYMTEALREVVRFLFDEVGVVRVQALHFVGNPASGRVMEKAGMRYEGTLRSYLIKDDSAVDVLMYAIVRDARTGT</sequence>
<dbReference type="RefSeq" id="WP_014625432.1">
    <property type="nucleotide sequence ID" value="NC_017583.1"/>
</dbReference>
<dbReference type="GO" id="GO:0016747">
    <property type="term" value="F:acyltransferase activity, transferring groups other than amino-acyl groups"/>
    <property type="evidence" value="ECO:0007669"/>
    <property type="project" value="InterPro"/>
</dbReference>
<organism evidence="2 3">
    <name type="scientific">Winmispira thermophila (strain ATCC 700085 / DSM 6578 / Z-1203)</name>
    <name type="common">Spirochaeta thermophila</name>
    <dbReference type="NCBI Taxonomy" id="869211"/>
    <lineage>
        <taxon>Bacteria</taxon>
        <taxon>Pseudomonadati</taxon>
        <taxon>Spirochaetota</taxon>
        <taxon>Spirochaetia</taxon>
        <taxon>Winmispirales</taxon>
        <taxon>Winmispiraceae</taxon>
        <taxon>Winmispira</taxon>
    </lineage>
</organism>
<dbReference type="InterPro" id="IPR051531">
    <property type="entry name" value="N-acetyltransferase"/>
</dbReference>
<dbReference type="SUPFAM" id="SSF55729">
    <property type="entry name" value="Acyl-CoA N-acyltransferases (Nat)"/>
    <property type="match status" value="1"/>
</dbReference>
<dbReference type="AlphaFoldDB" id="G0GD31"/>
<dbReference type="KEGG" id="stq:Spith_1847"/>